<dbReference type="OrthoDB" id="1551162at2"/>
<proteinExistence type="predicted"/>
<dbReference type="KEGG" id="prag:EKN56_15085"/>
<keyword evidence="2" id="KW-1185">Reference proteome</keyword>
<evidence type="ECO:0000313" key="1">
    <source>
        <dbReference type="EMBL" id="QBH97611.1"/>
    </source>
</evidence>
<reference evidence="1 2" key="1">
    <citation type="submission" date="2019-03" db="EMBL/GenBank/DDBJ databases">
        <title>Pragia sp. nov. isolated from the gut tract of Carduelis flavirostris.</title>
        <authorList>
            <person name="Ge Y."/>
        </authorList>
    </citation>
    <scope>NUCLEOTIDE SEQUENCE [LARGE SCALE GENOMIC DNA]</scope>
    <source>
        <strain evidence="1 2">CF-458</strain>
    </source>
</reference>
<protein>
    <submittedName>
        <fullName evidence="1">Uncharacterized protein</fullName>
    </submittedName>
</protein>
<gene>
    <name evidence="1" type="ORF">EKN56_15085</name>
</gene>
<dbReference type="EMBL" id="CP034752">
    <property type="protein sequence ID" value="QBH97611.1"/>
    <property type="molecule type" value="Genomic_DNA"/>
</dbReference>
<evidence type="ECO:0000313" key="2">
    <source>
        <dbReference type="Proteomes" id="UP000293154"/>
    </source>
</evidence>
<dbReference type="RefSeq" id="WP_130592543.1">
    <property type="nucleotide sequence ID" value="NZ_CP034752.1"/>
</dbReference>
<name>A0A411WMY2_9GAMM</name>
<accession>A0A411WMY2</accession>
<dbReference type="AlphaFoldDB" id="A0A411WMY2"/>
<dbReference type="InterPro" id="IPR045441">
    <property type="entry name" value="DUF6506"/>
</dbReference>
<organism evidence="1 2">
    <name type="scientific">Limnobaculum zhutongyuii</name>
    <dbReference type="NCBI Taxonomy" id="2498113"/>
    <lineage>
        <taxon>Bacteria</taxon>
        <taxon>Pseudomonadati</taxon>
        <taxon>Pseudomonadota</taxon>
        <taxon>Gammaproteobacteria</taxon>
        <taxon>Enterobacterales</taxon>
        <taxon>Budviciaceae</taxon>
        <taxon>Limnobaculum</taxon>
    </lineage>
</organism>
<dbReference type="Pfam" id="PF20116">
    <property type="entry name" value="DUF6506"/>
    <property type="match status" value="1"/>
</dbReference>
<dbReference type="Proteomes" id="UP000293154">
    <property type="component" value="Chromosome"/>
</dbReference>
<sequence length="113" mass="12260">MTDVFKAAFIFTAPDADPQTNSEWVKTPKIHLKTIAVSSYQQACDLLDELHQEGISAIELCAGFGHQGVARVVEAARGRMQIGVVRFDTHPGLGFRSGDSLDEQTAMANAKRA</sequence>